<keyword evidence="10" id="KW-1185">Reference proteome</keyword>
<evidence type="ECO:0000256" key="7">
    <source>
        <dbReference type="SAM" id="MobiDB-lite"/>
    </source>
</evidence>
<dbReference type="NCBIfam" id="TIGR01933">
    <property type="entry name" value="hflK"/>
    <property type="match status" value="1"/>
</dbReference>
<comment type="subunit">
    <text evidence="6">HflC and HflK may interact to form a multimeric complex.</text>
</comment>
<dbReference type="CDD" id="cd03404">
    <property type="entry name" value="SPFH_HflK"/>
    <property type="match status" value="1"/>
</dbReference>
<dbReference type="EMBL" id="JAPMOU010000004">
    <property type="protein sequence ID" value="MDE1461270.1"/>
    <property type="molecule type" value="Genomic_DNA"/>
</dbReference>
<evidence type="ECO:0000313" key="9">
    <source>
        <dbReference type="EMBL" id="MDE1461270.1"/>
    </source>
</evidence>
<evidence type="ECO:0000256" key="6">
    <source>
        <dbReference type="RuleBase" id="RU364113"/>
    </source>
</evidence>
<evidence type="ECO:0000256" key="1">
    <source>
        <dbReference type="ARBA" id="ARBA00004167"/>
    </source>
</evidence>
<comment type="caution">
    <text evidence="9">The sequence shown here is derived from an EMBL/GenBank/DDBJ whole genome shotgun (WGS) entry which is preliminary data.</text>
</comment>
<comment type="function">
    <text evidence="6">HflC and HflK could encode or regulate a protease.</text>
</comment>
<organism evidence="9 10">
    <name type="scientific">Spartinivicinus poritis</name>
    <dbReference type="NCBI Taxonomy" id="2994640"/>
    <lineage>
        <taxon>Bacteria</taxon>
        <taxon>Pseudomonadati</taxon>
        <taxon>Pseudomonadota</taxon>
        <taxon>Gammaproteobacteria</taxon>
        <taxon>Oceanospirillales</taxon>
        <taxon>Zooshikellaceae</taxon>
        <taxon>Spartinivicinus</taxon>
    </lineage>
</organism>
<protein>
    <recommendedName>
        <fullName evidence="6">Protein HflK</fullName>
    </recommendedName>
</protein>
<feature type="transmembrane region" description="Helical" evidence="6">
    <location>
        <begin position="60"/>
        <end position="80"/>
    </location>
</feature>
<dbReference type="InterPro" id="IPR010201">
    <property type="entry name" value="HflK"/>
</dbReference>
<proteinExistence type="inferred from homology"/>
<keyword evidence="3 6" id="KW-0812">Transmembrane</keyword>
<dbReference type="InterPro" id="IPR001972">
    <property type="entry name" value="Stomatin_HflK_fam"/>
</dbReference>
<dbReference type="InterPro" id="IPR020980">
    <property type="entry name" value="Membrane_HflK_N"/>
</dbReference>
<evidence type="ECO:0000256" key="2">
    <source>
        <dbReference type="ARBA" id="ARBA00006971"/>
    </source>
</evidence>
<evidence type="ECO:0000256" key="5">
    <source>
        <dbReference type="ARBA" id="ARBA00023136"/>
    </source>
</evidence>
<dbReference type="InterPro" id="IPR036013">
    <property type="entry name" value="Band_7/SPFH_dom_sf"/>
</dbReference>
<dbReference type="Pfam" id="PF12221">
    <property type="entry name" value="HflK_N"/>
    <property type="match status" value="1"/>
</dbReference>
<name>A0ABT5U4I4_9GAMM</name>
<gene>
    <name evidence="9" type="primary">hflK</name>
    <name evidence="9" type="ORF">ORQ98_04750</name>
</gene>
<evidence type="ECO:0000256" key="3">
    <source>
        <dbReference type="ARBA" id="ARBA00022692"/>
    </source>
</evidence>
<evidence type="ECO:0000256" key="4">
    <source>
        <dbReference type="ARBA" id="ARBA00022989"/>
    </source>
</evidence>
<feature type="region of interest" description="Disordered" evidence="7">
    <location>
        <begin position="1"/>
        <end position="33"/>
    </location>
</feature>
<dbReference type="Pfam" id="PF01145">
    <property type="entry name" value="Band_7"/>
    <property type="match status" value="1"/>
</dbReference>
<dbReference type="Proteomes" id="UP001528823">
    <property type="component" value="Unassembled WGS sequence"/>
</dbReference>
<accession>A0ABT5U4I4</accession>
<dbReference type="GO" id="GO:0008233">
    <property type="term" value="F:peptidase activity"/>
    <property type="evidence" value="ECO:0007669"/>
    <property type="project" value="UniProtKB-KW"/>
</dbReference>
<sequence length="393" mass="43294">MAWNEPGGNGNDKDPWGSGGNRGNNNQGPPDLDEAFRKLNEKIGSLFGGKGGGKGGRSSGSAAGGIFPLAFVLLAILYIWNAAFTVDEKEQVVILRFGEYKETVGPGLHFYFPPIDSKYQENVTELRTYNVRQKMLTEDENIVEVSLSVQYNISNLKNYVLKIADPISTLEQATQSALRHVVGTSKMHSVLTEGRSIIAADVAERLQAYLNDYNSGLYISKINVESTQPPREVQAAFDDVIRAREDRERVQNKAIAYRNAIIPQAKGKSKRITEEAQAYKAEITAKANGETARFKQVLVEYKKAPEITRSRMYIETIQDVLGETNKVIVDVEGGNNLMYLPLDKLMGASSKATTTLTGQPVLTQQEMDAIADKVAGQLRKRTSSNRTGGRVAR</sequence>
<evidence type="ECO:0000313" key="10">
    <source>
        <dbReference type="Proteomes" id="UP001528823"/>
    </source>
</evidence>
<dbReference type="PRINTS" id="PR00721">
    <property type="entry name" value="STOMATIN"/>
</dbReference>
<keyword evidence="9" id="KW-0645">Protease</keyword>
<dbReference type="RefSeq" id="WP_274687635.1">
    <property type="nucleotide sequence ID" value="NZ_JAPMOU010000004.1"/>
</dbReference>
<dbReference type="InterPro" id="IPR001107">
    <property type="entry name" value="Band_7"/>
</dbReference>
<dbReference type="InterPro" id="IPR050710">
    <property type="entry name" value="Band7/mec-2_domain"/>
</dbReference>
<dbReference type="PANTHER" id="PTHR43327">
    <property type="entry name" value="STOMATIN-LIKE PROTEIN 2, MITOCHONDRIAL"/>
    <property type="match status" value="1"/>
</dbReference>
<comment type="similarity">
    <text evidence="2 6">Belongs to the band 7/mec-2 family. HflK subfamily.</text>
</comment>
<dbReference type="GO" id="GO:0006508">
    <property type="term" value="P:proteolysis"/>
    <property type="evidence" value="ECO:0007669"/>
    <property type="project" value="UniProtKB-KW"/>
</dbReference>
<dbReference type="Gene3D" id="3.30.479.30">
    <property type="entry name" value="Band 7 domain"/>
    <property type="match status" value="1"/>
</dbReference>
<dbReference type="PANTHER" id="PTHR43327:SF2">
    <property type="entry name" value="MODULATOR OF FTSH PROTEASE HFLK"/>
    <property type="match status" value="1"/>
</dbReference>
<keyword evidence="4 6" id="KW-1133">Transmembrane helix</keyword>
<dbReference type="SUPFAM" id="SSF117892">
    <property type="entry name" value="Band 7/SPFH domain"/>
    <property type="match status" value="1"/>
</dbReference>
<dbReference type="SMART" id="SM00244">
    <property type="entry name" value="PHB"/>
    <property type="match status" value="1"/>
</dbReference>
<keyword evidence="9" id="KW-0378">Hydrolase</keyword>
<reference evidence="9 10" key="1">
    <citation type="submission" date="2022-11" db="EMBL/GenBank/DDBJ databases">
        <title>Spartinivicinus poritis sp. nov., isolated from scleractinian coral Porites lutea.</title>
        <authorList>
            <person name="Zhang G."/>
            <person name="Cai L."/>
            <person name="Wei Q."/>
        </authorList>
    </citation>
    <scope>NUCLEOTIDE SEQUENCE [LARGE SCALE GENOMIC DNA]</scope>
    <source>
        <strain evidence="9 10">A2-2</strain>
    </source>
</reference>
<evidence type="ECO:0000259" key="8">
    <source>
        <dbReference type="SMART" id="SM00244"/>
    </source>
</evidence>
<feature type="domain" description="Band 7" evidence="8">
    <location>
        <begin position="81"/>
        <end position="241"/>
    </location>
</feature>
<keyword evidence="5 6" id="KW-0472">Membrane</keyword>
<comment type="subcellular location">
    <subcellularLocation>
        <location evidence="1">Membrane</location>
        <topology evidence="1">Single-pass membrane protein</topology>
    </subcellularLocation>
</comment>